<organism evidence="10">
    <name type="scientific">hydrothermal vent metagenome</name>
    <dbReference type="NCBI Taxonomy" id="652676"/>
    <lineage>
        <taxon>unclassified sequences</taxon>
        <taxon>metagenomes</taxon>
        <taxon>ecological metagenomes</taxon>
    </lineage>
</organism>
<evidence type="ECO:0000256" key="4">
    <source>
        <dbReference type="ARBA" id="ARBA00022679"/>
    </source>
</evidence>
<gene>
    <name evidence="10" type="ORF">MNBD_GAMMA04-66</name>
</gene>
<feature type="domain" description="Glycosyltransferase RgtA/B/C/D-like" evidence="9">
    <location>
        <begin position="65"/>
        <end position="220"/>
    </location>
</feature>
<feature type="transmembrane region" description="Helical" evidence="8">
    <location>
        <begin position="347"/>
        <end position="365"/>
    </location>
</feature>
<dbReference type="EMBL" id="UOFB01000058">
    <property type="protein sequence ID" value="VAW44728.1"/>
    <property type="molecule type" value="Genomic_DNA"/>
</dbReference>
<feature type="transmembrane region" description="Helical" evidence="8">
    <location>
        <begin position="27"/>
        <end position="45"/>
    </location>
</feature>
<evidence type="ECO:0000256" key="3">
    <source>
        <dbReference type="ARBA" id="ARBA00022676"/>
    </source>
</evidence>
<feature type="transmembrane region" description="Helical" evidence="8">
    <location>
        <begin position="208"/>
        <end position="226"/>
    </location>
</feature>
<dbReference type="GO" id="GO:0016763">
    <property type="term" value="F:pentosyltransferase activity"/>
    <property type="evidence" value="ECO:0007669"/>
    <property type="project" value="TreeGrafter"/>
</dbReference>
<evidence type="ECO:0000256" key="5">
    <source>
        <dbReference type="ARBA" id="ARBA00022692"/>
    </source>
</evidence>
<dbReference type="GO" id="GO:0005886">
    <property type="term" value="C:plasma membrane"/>
    <property type="evidence" value="ECO:0007669"/>
    <property type="project" value="UniProtKB-SubCell"/>
</dbReference>
<keyword evidence="5 8" id="KW-0812">Transmembrane</keyword>
<dbReference type="Pfam" id="PF13231">
    <property type="entry name" value="PMT_2"/>
    <property type="match status" value="1"/>
</dbReference>
<evidence type="ECO:0000256" key="7">
    <source>
        <dbReference type="ARBA" id="ARBA00023136"/>
    </source>
</evidence>
<keyword evidence="3" id="KW-0328">Glycosyltransferase</keyword>
<dbReference type="InterPro" id="IPR050297">
    <property type="entry name" value="LipidA_mod_glycosyltrf_83"/>
</dbReference>
<dbReference type="AlphaFoldDB" id="A0A3B0VM88"/>
<keyword evidence="4" id="KW-0808">Transferase</keyword>
<proteinExistence type="predicted"/>
<accession>A0A3B0VM88</accession>
<name>A0A3B0VM88_9ZZZZ</name>
<evidence type="ECO:0000256" key="1">
    <source>
        <dbReference type="ARBA" id="ARBA00004651"/>
    </source>
</evidence>
<evidence type="ECO:0000256" key="6">
    <source>
        <dbReference type="ARBA" id="ARBA00022989"/>
    </source>
</evidence>
<keyword evidence="2" id="KW-1003">Cell membrane</keyword>
<evidence type="ECO:0000256" key="2">
    <source>
        <dbReference type="ARBA" id="ARBA00022475"/>
    </source>
</evidence>
<dbReference type="PANTHER" id="PTHR33908:SF11">
    <property type="entry name" value="MEMBRANE PROTEIN"/>
    <property type="match status" value="1"/>
</dbReference>
<dbReference type="GO" id="GO:0008610">
    <property type="term" value="P:lipid biosynthetic process"/>
    <property type="evidence" value="ECO:0007669"/>
    <property type="project" value="UniProtKB-ARBA"/>
</dbReference>
<feature type="transmembrane region" description="Helical" evidence="8">
    <location>
        <begin position="318"/>
        <end position="335"/>
    </location>
</feature>
<sequence length="527" mass="59808">MNTNTNTTSFSSSLASFWAERSWHERMILIAFMVLKLVLVFQLPLTGDEAYFILWGQSLSLGYYDHPPMVGWVLWVLNGFGTGVGDHLLVYRSFAYVAAIVIAYLLYQTLLLCPQMESKSAFYVAIAFLVSPISLMFVVTANDTVLVFFAVVAFYFYAKALARPTVWNALLAGLFLGVAFLSKYFAAFMLVGLFLYSLLYVRQHGWKVLGVMTAVVLLFVAENLYFNATHCWNNILFNFFSRTTDSSFDIGNLLSYLVMMLALLSPLGVFYGVKAYLKRAKEVPQKILPPPLLKQVLFATLPLLLVLLLVSFTNPVGLHWPLLSVTLLYLLYVRLPPEQLRKLTLFNGYSSLVLGGGLLLALMFVNQLVPDSQKHHVAVYTQPDKVCAQLPKSTFFTLGYSSQAVLSYHCQNDAVHVFMSTSKYGREDDKKTNFKVLNGQDLAIFVPDQKELKKLEPFFKRLTVEPFEIDNGTTYYLVKGVEFDYQTYRQKILTVVNERFYTPPEWFPKAAEWLGVEGCGFKVQYGF</sequence>
<feature type="transmembrane region" description="Helical" evidence="8">
    <location>
        <begin position="170"/>
        <end position="196"/>
    </location>
</feature>
<protein>
    <recommendedName>
        <fullName evidence="9">Glycosyltransferase RgtA/B/C/D-like domain-containing protein</fullName>
    </recommendedName>
</protein>
<comment type="subcellular location">
    <subcellularLocation>
        <location evidence="1">Cell membrane</location>
        <topology evidence="1">Multi-pass membrane protein</topology>
    </subcellularLocation>
</comment>
<feature type="transmembrane region" description="Helical" evidence="8">
    <location>
        <begin position="253"/>
        <end position="271"/>
    </location>
</feature>
<evidence type="ECO:0000256" key="8">
    <source>
        <dbReference type="SAM" id="Phobius"/>
    </source>
</evidence>
<evidence type="ECO:0000313" key="10">
    <source>
        <dbReference type="EMBL" id="VAW44728.1"/>
    </source>
</evidence>
<feature type="transmembrane region" description="Helical" evidence="8">
    <location>
        <begin position="125"/>
        <end position="158"/>
    </location>
</feature>
<dbReference type="InterPro" id="IPR038731">
    <property type="entry name" value="RgtA/B/C-like"/>
</dbReference>
<evidence type="ECO:0000259" key="9">
    <source>
        <dbReference type="Pfam" id="PF13231"/>
    </source>
</evidence>
<keyword evidence="7 8" id="KW-0472">Membrane</keyword>
<reference evidence="10" key="1">
    <citation type="submission" date="2018-06" db="EMBL/GenBank/DDBJ databases">
        <authorList>
            <person name="Zhirakovskaya E."/>
        </authorList>
    </citation>
    <scope>NUCLEOTIDE SEQUENCE</scope>
</reference>
<feature type="transmembrane region" description="Helical" evidence="8">
    <location>
        <begin position="292"/>
        <end position="312"/>
    </location>
</feature>
<dbReference type="PANTHER" id="PTHR33908">
    <property type="entry name" value="MANNOSYLTRANSFERASE YKCB-RELATED"/>
    <property type="match status" value="1"/>
</dbReference>
<feature type="transmembrane region" description="Helical" evidence="8">
    <location>
        <begin position="94"/>
        <end position="113"/>
    </location>
</feature>
<keyword evidence="6 8" id="KW-1133">Transmembrane helix</keyword>